<reference evidence="1 2" key="1">
    <citation type="submission" date="2019-05" db="EMBL/GenBank/DDBJ databases">
        <title>Another draft genome of Portunus trituberculatus and its Hox gene families provides insights of decapod evolution.</title>
        <authorList>
            <person name="Jeong J.-H."/>
            <person name="Song I."/>
            <person name="Kim S."/>
            <person name="Choi T."/>
            <person name="Kim D."/>
            <person name="Ryu S."/>
            <person name="Kim W."/>
        </authorList>
    </citation>
    <scope>NUCLEOTIDE SEQUENCE [LARGE SCALE GENOMIC DNA]</scope>
    <source>
        <tissue evidence="1">Muscle</tissue>
    </source>
</reference>
<proteinExistence type="predicted"/>
<sequence>MPGRDSNQVINAVKCFQGGRRSVGRLALSGGMSVASILNQVRLAAGKGEEGEGKPGQIAEFRVTQLTDYRFLVFLTASAAVRAHAGATALLGSASRGVPSVGLISSCTF</sequence>
<comment type="caution">
    <text evidence="1">The sequence shown here is derived from an EMBL/GenBank/DDBJ whole genome shotgun (WGS) entry which is preliminary data.</text>
</comment>
<name>A0A5B7DTJ7_PORTR</name>
<dbReference type="AlphaFoldDB" id="A0A5B7DTJ7"/>
<evidence type="ECO:0000313" key="2">
    <source>
        <dbReference type="Proteomes" id="UP000324222"/>
    </source>
</evidence>
<dbReference type="Proteomes" id="UP000324222">
    <property type="component" value="Unassembled WGS sequence"/>
</dbReference>
<organism evidence="1 2">
    <name type="scientific">Portunus trituberculatus</name>
    <name type="common">Swimming crab</name>
    <name type="synonym">Neptunus trituberculatus</name>
    <dbReference type="NCBI Taxonomy" id="210409"/>
    <lineage>
        <taxon>Eukaryota</taxon>
        <taxon>Metazoa</taxon>
        <taxon>Ecdysozoa</taxon>
        <taxon>Arthropoda</taxon>
        <taxon>Crustacea</taxon>
        <taxon>Multicrustacea</taxon>
        <taxon>Malacostraca</taxon>
        <taxon>Eumalacostraca</taxon>
        <taxon>Eucarida</taxon>
        <taxon>Decapoda</taxon>
        <taxon>Pleocyemata</taxon>
        <taxon>Brachyura</taxon>
        <taxon>Eubrachyura</taxon>
        <taxon>Portunoidea</taxon>
        <taxon>Portunidae</taxon>
        <taxon>Portuninae</taxon>
        <taxon>Portunus</taxon>
    </lineage>
</organism>
<dbReference type="EMBL" id="VSRR010001397">
    <property type="protein sequence ID" value="MPC24971.1"/>
    <property type="molecule type" value="Genomic_DNA"/>
</dbReference>
<keyword evidence="2" id="KW-1185">Reference proteome</keyword>
<gene>
    <name evidence="1" type="ORF">E2C01_018066</name>
</gene>
<accession>A0A5B7DTJ7</accession>
<evidence type="ECO:0000313" key="1">
    <source>
        <dbReference type="EMBL" id="MPC24971.1"/>
    </source>
</evidence>
<protein>
    <submittedName>
        <fullName evidence="1">Uncharacterized protein</fullName>
    </submittedName>
</protein>